<feature type="domain" description="YCII-related" evidence="2">
    <location>
        <begin position="1"/>
        <end position="115"/>
    </location>
</feature>
<dbReference type="EMBL" id="JZEX01000157">
    <property type="protein sequence ID" value="KKB08461.1"/>
    <property type="molecule type" value="Genomic_DNA"/>
</dbReference>
<evidence type="ECO:0000313" key="4">
    <source>
        <dbReference type="Proteomes" id="UP000033632"/>
    </source>
</evidence>
<dbReference type="AlphaFoldDB" id="A0A0F5FHY2"/>
<comment type="caution">
    <text evidence="3">The sequence shown here is derived from an EMBL/GenBank/DDBJ whole genome shotgun (WGS) entry which is preliminary data.</text>
</comment>
<evidence type="ECO:0000256" key="1">
    <source>
        <dbReference type="ARBA" id="ARBA00007689"/>
    </source>
</evidence>
<gene>
    <name evidence="3" type="ORF">VE25_18225</name>
</gene>
<accession>A0A0F5FHY2</accession>
<dbReference type="STRING" id="443610.VE25_18225"/>
<sequence length="116" mass="12348">MKYMALIYAEPGSSPAYGTPEFGAFMAAYQAANEAFARDGVLVLGEALETASTATTLRVRGGKPETMDGPFADSKEQLGGFYIFDCANLDDALRYAAMIPTASYGAVEVRPIQNFG</sequence>
<dbReference type="OrthoDB" id="9807535at2"/>
<dbReference type="RefSeq" id="WP_046110093.1">
    <property type="nucleotide sequence ID" value="NZ_JZEX01000157.1"/>
</dbReference>
<dbReference type="Pfam" id="PF03795">
    <property type="entry name" value="YCII"/>
    <property type="match status" value="1"/>
</dbReference>
<dbReference type="PANTHER" id="PTHR35174">
    <property type="entry name" value="BLL7171 PROTEIN-RELATED"/>
    <property type="match status" value="1"/>
</dbReference>
<evidence type="ECO:0000259" key="2">
    <source>
        <dbReference type="Pfam" id="PF03795"/>
    </source>
</evidence>
<keyword evidence="4" id="KW-1185">Reference proteome</keyword>
<dbReference type="Gene3D" id="3.30.70.1060">
    <property type="entry name" value="Dimeric alpha+beta barrel"/>
    <property type="match status" value="1"/>
</dbReference>
<dbReference type="Proteomes" id="UP000033632">
    <property type="component" value="Unassembled WGS sequence"/>
</dbReference>
<dbReference type="PANTHER" id="PTHR35174:SF3">
    <property type="entry name" value="BLL7171 PROTEIN"/>
    <property type="match status" value="1"/>
</dbReference>
<dbReference type="SUPFAM" id="SSF54909">
    <property type="entry name" value="Dimeric alpha+beta barrel"/>
    <property type="match status" value="1"/>
</dbReference>
<reference evidence="3 4" key="1">
    <citation type="submission" date="2015-03" db="EMBL/GenBank/DDBJ databases">
        <authorList>
            <person name="Hassan Y.I."/>
            <person name="Lepp D."/>
            <person name="Li X.-Z."/>
            <person name="Zhou T."/>
        </authorList>
    </citation>
    <scope>NUCLEOTIDE SEQUENCE [LARGE SCALE GENOMIC DNA]</scope>
    <source>
        <strain evidence="3 4">BD-c194</strain>
    </source>
</reference>
<protein>
    <submittedName>
        <fullName evidence="3">DGPFAETKE family protein</fullName>
    </submittedName>
</protein>
<dbReference type="InterPro" id="IPR005545">
    <property type="entry name" value="YCII"/>
</dbReference>
<organism evidence="3 4">
    <name type="scientific">Devosia geojensis</name>
    <dbReference type="NCBI Taxonomy" id="443610"/>
    <lineage>
        <taxon>Bacteria</taxon>
        <taxon>Pseudomonadati</taxon>
        <taxon>Pseudomonadota</taxon>
        <taxon>Alphaproteobacteria</taxon>
        <taxon>Hyphomicrobiales</taxon>
        <taxon>Devosiaceae</taxon>
        <taxon>Devosia</taxon>
    </lineage>
</organism>
<dbReference type="InterPro" id="IPR011008">
    <property type="entry name" value="Dimeric_a/b-barrel"/>
</dbReference>
<evidence type="ECO:0000313" key="3">
    <source>
        <dbReference type="EMBL" id="KKB08461.1"/>
    </source>
</evidence>
<name>A0A0F5FHY2_9HYPH</name>
<proteinExistence type="inferred from homology"/>
<comment type="similarity">
    <text evidence="1">Belongs to the YciI family.</text>
</comment>
<dbReference type="PATRIC" id="fig|443610.3.peg.1954"/>